<reference evidence="1 2" key="1">
    <citation type="journal article" date="2012" name="J. Bacteriol.">
        <title>Genome Sequence of Fibrella aestuarina BUZ 2T, a Filamentous Marine Bacterium.</title>
        <authorList>
            <person name="Filippini M."/>
            <person name="Qi W."/>
            <person name="Blom J."/>
            <person name="Goesmann A."/>
            <person name="Smits T.H."/>
            <person name="Bagheri H.C."/>
        </authorList>
    </citation>
    <scope>NUCLEOTIDE SEQUENCE [LARGE SCALE GENOMIC DNA]</scope>
    <source>
        <strain evidence="2">BUZ 2T</strain>
    </source>
</reference>
<dbReference type="EMBL" id="HE796683">
    <property type="protein sequence ID" value="CCG99819.1"/>
    <property type="molecule type" value="Genomic_DNA"/>
</dbReference>
<accession>I0K6R6</accession>
<sequence>MSRQIPTPHQRSRRQRQRVRLPIGKSKGFYEGVLVEIVAEIPFRGRAKLRLDDGRILMCKVANLLPIDNQVTL</sequence>
<protein>
    <submittedName>
        <fullName evidence="1">Uncharacterized protein</fullName>
    </submittedName>
</protein>
<evidence type="ECO:0000313" key="1">
    <source>
        <dbReference type="EMBL" id="CCG99819.1"/>
    </source>
</evidence>
<dbReference type="Proteomes" id="UP000011058">
    <property type="component" value="Chromosome"/>
</dbReference>
<dbReference type="AlphaFoldDB" id="I0K6R6"/>
<dbReference type="STRING" id="1166018.FAES_1809"/>
<proteinExistence type="predicted"/>
<organism evidence="1 2">
    <name type="scientific">Fibrella aestuarina BUZ 2</name>
    <dbReference type="NCBI Taxonomy" id="1166018"/>
    <lineage>
        <taxon>Bacteria</taxon>
        <taxon>Pseudomonadati</taxon>
        <taxon>Bacteroidota</taxon>
        <taxon>Cytophagia</taxon>
        <taxon>Cytophagales</taxon>
        <taxon>Spirosomataceae</taxon>
        <taxon>Fibrella</taxon>
    </lineage>
</organism>
<name>I0K6R6_9BACT</name>
<keyword evidence="2" id="KW-1185">Reference proteome</keyword>
<dbReference type="RefSeq" id="WP_015330918.1">
    <property type="nucleotide sequence ID" value="NC_020054.1"/>
</dbReference>
<dbReference type="HOGENOM" id="CLU_2699242_0_0_10"/>
<gene>
    <name evidence="1" type="ORF">FAES_1809</name>
</gene>
<evidence type="ECO:0000313" key="2">
    <source>
        <dbReference type="Proteomes" id="UP000011058"/>
    </source>
</evidence>
<dbReference type="KEGG" id="fae:FAES_1809"/>